<keyword evidence="1" id="KW-1133">Transmembrane helix</keyword>
<accession>A0A1G2P1T1</accession>
<keyword evidence="1" id="KW-0812">Transmembrane</keyword>
<name>A0A1G2P1T1_9BACT</name>
<evidence type="ECO:0000313" key="3">
    <source>
        <dbReference type="Proteomes" id="UP000177269"/>
    </source>
</evidence>
<gene>
    <name evidence="2" type="ORF">A3G52_03740</name>
</gene>
<reference evidence="2 3" key="1">
    <citation type="journal article" date="2016" name="Nat. Commun.">
        <title>Thousands of microbial genomes shed light on interconnected biogeochemical processes in an aquifer system.</title>
        <authorList>
            <person name="Anantharaman K."/>
            <person name="Brown C.T."/>
            <person name="Hug L.A."/>
            <person name="Sharon I."/>
            <person name="Castelle C.J."/>
            <person name="Probst A.J."/>
            <person name="Thomas B.C."/>
            <person name="Singh A."/>
            <person name="Wilkins M.J."/>
            <person name="Karaoz U."/>
            <person name="Brodie E.L."/>
            <person name="Williams K.H."/>
            <person name="Hubbard S.S."/>
            <person name="Banfield J.F."/>
        </authorList>
    </citation>
    <scope>NUCLEOTIDE SEQUENCE [LARGE SCALE GENOMIC DNA]</scope>
</reference>
<organism evidence="2 3">
    <name type="scientific">Candidatus Taylorbacteria bacterium RIFCSPLOWO2_12_FULL_43_20</name>
    <dbReference type="NCBI Taxonomy" id="1802332"/>
    <lineage>
        <taxon>Bacteria</taxon>
        <taxon>Candidatus Tayloriibacteriota</taxon>
    </lineage>
</organism>
<keyword evidence="1" id="KW-0472">Membrane</keyword>
<dbReference type="EMBL" id="MHSK01000015">
    <property type="protein sequence ID" value="OHA42280.1"/>
    <property type="molecule type" value="Genomic_DNA"/>
</dbReference>
<comment type="caution">
    <text evidence="2">The sequence shown here is derived from an EMBL/GenBank/DDBJ whole genome shotgun (WGS) entry which is preliminary data.</text>
</comment>
<dbReference type="Proteomes" id="UP000177269">
    <property type="component" value="Unassembled WGS sequence"/>
</dbReference>
<evidence type="ECO:0000313" key="2">
    <source>
        <dbReference type="EMBL" id="OHA42280.1"/>
    </source>
</evidence>
<feature type="transmembrane region" description="Helical" evidence="1">
    <location>
        <begin position="29"/>
        <end position="49"/>
    </location>
</feature>
<evidence type="ECO:0000256" key="1">
    <source>
        <dbReference type="SAM" id="Phobius"/>
    </source>
</evidence>
<sequence>MYIIVGFSSLFLIIAGVLGMIFCTRGKMPFFIAIMFGLVGVLVLAPSLVPESSKLITMRPAGSPTTLASLDTETVFKVIGTGEIEKDGGGGLAVLIDAVKHIPSGPVLVLIGTNEVSRGMYVTVEGDALVPFPPPPPPDTVALTATNALE</sequence>
<proteinExistence type="predicted"/>
<dbReference type="AlphaFoldDB" id="A0A1G2P1T1"/>
<protein>
    <submittedName>
        <fullName evidence="2">Uncharacterized protein</fullName>
    </submittedName>
</protein>